<accession>A0ABP0C6G2</accession>
<keyword evidence="3" id="KW-0143">Chaperone</keyword>
<evidence type="ECO:0000313" key="5">
    <source>
        <dbReference type="Proteomes" id="UP001642405"/>
    </source>
</evidence>
<protein>
    <recommendedName>
        <fullName evidence="6">Guanine nucleotide exchange factor</fullName>
    </recommendedName>
</protein>
<dbReference type="Proteomes" id="UP001642405">
    <property type="component" value="Unassembled WGS sequence"/>
</dbReference>
<dbReference type="InterPro" id="IPR016024">
    <property type="entry name" value="ARM-type_fold"/>
</dbReference>
<gene>
    <name evidence="4" type="ORF">SCUCBS95973_006297</name>
</gene>
<reference evidence="4 5" key="1">
    <citation type="submission" date="2024-01" db="EMBL/GenBank/DDBJ databases">
        <authorList>
            <person name="Allen C."/>
            <person name="Tagirdzhanova G."/>
        </authorList>
    </citation>
    <scope>NUCLEOTIDE SEQUENCE [LARGE SCALE GENOMIC DNA]</scope>
</reference>
<sequence>MAQQLPQSGLTGAAKLKAVTDLVNILTQDLSKSHMRSQQRDTALEELKVYGRDPRDADPIFTKGGIETLTKHAFNSSSATTSRNALRCLANSLLIKPETRQFFVDLGYEAKACSKLKSGSVDDEFLVSRIIFLTTYGTNVNLQTLIDQHHLADAIIQNIARHAKIWSSKPSSSGGSSPKAKAKVDPMTDMALTETTKLLFNVTHFCKDRVDAFMPAIAPIVTMICKHSTPQPKPLDPPLGSLVNALLTLNLASEKGTAALFTKSEPAVLTERLIQLLDLALRNYPDTELDSAVLPLVTALRKIYELAPVGTVRPTMHAKLLPTEADRKKVLGKSDSLPSLILKHTTNALAPEFRNAVSHMLFELSDKDATKFVQNVGYGFASGFLFQNNVPIPEGATDTFRAAAAADGGGGRAINAVTGQFVDEETTPDLPEMTDEEKEREAERLFVLFERLRKTGIVNVENPVAQAAREGRLDNDVIDGKDRIEELD</sequence>
<dbReference type="SUPFAM" id="SSF48371">
    <property type="entry name" value="ARM repeat"/>
    <property type="match status" value="1"/>
</dbReference>
<evidence type="ECO:0000313" key="4">
    <source>
        <dbReference type="EMBL" id="CAK7226730.1"/>
    </source>
</evidence>
<evidence type="ECO:0000256" key="1">
    <source>
        <dbReference type="ARBA" id="ARBA00009049"/>
    </source>
</evidence>
<organism evidence="4 5">
    <name type="scientific">Sporothrix curviconia</name>
    <dbReference type="NCBI Taxonomy" id="1260050"/>
    <lineage>
        <taxon>Eukaryota</taxon>
        <taxon>Fungi</taxon>
        <taxon>Dikarya</taxon>
        <taxon>Ascomycota</taxon>
        <taxon>Pezizomycotina</taxon>
        <taxon>Sordariomycetes</taxon>
        <taxon>Sordariomycetidae</taxon>
        <taxon>Ophiostomatales</taxon>
        <taxon>Ophiostomataceae</taxon>
        <taxon>Sporothrix</taxon>
    </lineage>
</organism>
<evidence type="ECO:0000256" key="3">
    <source>
        <dbReference type="ARBA" id="ARBA00023186"/>
    </source>
</evidence>
<evidence type="ECO:0000256" key="2">
    <source>
        <dbReference type="ARBA" id="ARBA00022658"/>
    </source>
</evidence>
<dbReference type="PANTHER" id="PTHR12425">
    <property type="entry name" value="SYNEMBRYN"/>
    <property type="match status" value="1"/>
</dbReference>
<comment type="caution">
    <text evidence="4">The sequence shown here is derived from an EMBL/GenBank/DDBJ whole genome shotgun (WGS) entry which is preliminary data.</text>
</comment>
<evidence type="ECO:0008006" key="6">
    <source>
        <dbReference type="Google" id="ProtNLM"/>
    </source>
</evidence>
<keyword evidence="2" id="KW-0344">Guanine-nucleotide releasing factor</keyword>
<dbReference type="InterPro" id="IPR019318">
    <property type="entry name" value="Gua_nucleotide_exch_fac_Ric8"/>
</dbReference>
<name>A0ABP0C6G2_9PEZI</name>
<keyword evidence="5" id="KW-1185">Reference proteome</keyword>
<dbReference type="PANTHER" id="PTHR12425:SF5">
    <property type="entry name" value="SYNEMBRYN"/>
    <property type="match status" value="1"/>
</dbReference>
<proteinExistence type="inferred from homology"/>
<comment type="similarity">
    <text evidence="1">Belongs to the synembryn family.</text>
</comment>
<dbReference type="EMBL" id="CAWUHB010000037">
    <property type="protein sequence ID" value="CAK7226730.1"/>
    <property type="molecule type" value="Genomic_DNA"/>
</dbReference>
<dbReference type="Pfam" id="PF10165">
    <property type="entry name" value="Ric8"/>
    <property type="match status" value="1"/>
</dbReference>